<sequence>MLFPLLALLTFVTSASALSTFVDDRALIRHKRQTFYLCGVYPNQYYSSTPCQNQAVCPNGGRYLNVGCTYSAQCTPFYRGREPGENQGSEKKTQSAGISKLLRITSKFKYMMINVSKFSSMYAGERGRFYHHCGSHTDCQSLDARFDAANKDIINGVSSCINGCCCTVPTTPAPSNRFGICPSGQLSEVRCSGRGQCQAGQTCMTGLCCTTTGNEWNQACGGLAALGSCSNGMCSSGVCTASNYCCECPVGRSAGRCNNGICPGGFTCNNGFCCPQCPNNVMPFGACRNGVCGGGRTCQAGNICC</sequence>
<dbReference type="SMART" id="SM00289">
    <property type="entry name" value="WR1"/>
    <property type="match status" value="3"/>
</dbReference>
<dbReference type="EMBL" id="JARK01001358">
    <property type="protein sequence ID" value="EYC20455.1"/>
    <property type="molecule type" value="Genomic_DNA"/>
</dbReference>
<name>A0A016UZ51_9BILA</name>
<evidence type="ECO:0000313" key="2">
    <source>
        <dbReference type="EMBL" id="EYC20455.1"/>
    </source>
</evidence>
<dbReference type="AlphaFoldDB" id="A0A016UZ51"/>
<evidence type="ECO:0008006" key="4">
    <source>
        <dbReference type="Google" id="ProtNLM"/>
    </source>
</evidence>
<keyword evidence="1" id="KW-0732">Signal</keyword>
<feature type="signal peptide" evidence="1">
    <location>
        <begin position="1"/>
        <end position="17"/>
    </location>
</feature>
<protein>
    <recommendedName>
        <fullName evidence="4">EB domain-containing protein</fullName>
    </recommendedName>
</protein>
<accession>A0A016UZ51</accession>
<dbReference type="OrthoDB" id="5799392at2759"/>
<organism evidence="2 3">
    <name type="scientific">Ancylostoma ceylanicum</name>
    <dbReference type="NCBI Taxonomy" id="53326"/>
    <lineage>
        <taxon>Eukaryota</taxon>
        <taxon>Metazoa</taxon>
        <taxon>Ecdysozoa</taxon>
        <taxon>Nematoda</taxon>
        <taxon>Chromadorea</taxon>
        <taxon>Rhabditida</taxon>
        <taxon>Rhabditina</taxon>
        <taxon>Rhabditomorpha</taxon>
        <taxon>Strongyloidea</taxon>
        <taxon>Ancylostomatidae</taxon>
        <taxon>Ancylostomatinae</taxon>
        <taxon>Ancylostoma</taxon>
    </lineage>
</organism>
<dbReference type="InterPro" id="IPR006150">
    <property type="entry name" value="Cys_repeat_1"/>
</dbReference>
<evidence type="ECO:0000256" key="1">
    <source>
        <dbReference type="SAM" id="SignalP"/>
    </source>
</evidence>
<dbReference type="STRING" id="53326.A0A016UZ51"/>
<feature type="chain" id="PRO_5001492879" description="EB domain-containing protein" evidence="1">
    <location>
        <begin position="18"/>
        <end position="305"/>
    </location>
</feature>
<dbReference type="Proteomes" id="UP000024635">
    <property type="component" value="Unassembled WGS sequence"/>
</dbReference>
<keyword evidence="3" id="KW-1185">Reference proteome</keyword>
<evidence type="ECO:0000313" key="3">
    <source>
        <dbReference type="Proteomes" id="UP000024635"/>
    </source>
</evidence>
<dbReference type="PANTHER" id="PTHR34150">
    <property type="entry name" value="PROTEIN CBG08832-RELATED"/>
    <property type="match status" value="1"/>
</dbReference>
<proteinExistence type="predicted"/>
<comment type="caution">
    <text evidence="2">The sequence shown here is derived from an EMBL/GenBank/DDBJ whole genome shotgun (WGS) entry which is preliminary data.</text>
</comment>
<reference evidence="3" key="1">
    <citation type="journal article" date="2015" name="Nat. Genet.">
        <title>The genome and transcriptome of the zoonotic hookworm Ancylostoma ceylanicum identify infection-specific gene families.</title>
        <authorList>
            <person name="Schwarz E.M."/>
            <person name="Hu Y."/>
            <person name="Antoshechkin I."/>
            <person name="Miller M.M."/>
            <person name="Sternberg P.W."/>
            <person name="Aroian R.V."/>
        </authorList>
    </citation>
    <scope>NUCLEOTIDE SEQUENCE</scope>
    <source>
        <strain evidence="3">HY135</strain>
    </source>
</reference>
<gene>
    <name evidence="2" type="primary">Acey_s0022.g633</name>
    <name evidence="2" type="ORF">Y032_0022g633</name>
</gene>
<dbReference type="PANTHER" id="PTHR34150:SF3">
    <property type="entry name" value="CC DOMAIN-CONTAINING PROTEIN"/>
    <property type="match status" value="1"/>
</dbReference>